<dbReference type="Pfam" id="PF00459">
    <property type="entry name" value="Inositol_P"/>
    <property type="match status" value="1"/>
</dbReference>
<dbReference type="OrthoDB" id="411145at2759"/>
<dbReference type="SUPFAM" id="SSF56655">
    <property type="entry name" value="Carbohydrate phosphatase"/>
    <property type="match status" value="1"/>
</dbReference>
<evidence type="ECO:0000313" key="7">
    <source>
        <dbReference type="EMBL" id="VEL21520.1"/>
    </source>
</evidence>
<comment type="caution">
    <text evidence="7">The sequence shown here is derived from an EMBL/GenBank/DDBJ whole genome shotgun (WGS) entry which is preliminary data.</text>
</comment>
<keyword evidence="6" id="KW-0479">Metal-binding</keyword>
<dbReference type="Proteomes" id="UP000784294">
    <property type="component" value="Unassembled WGS sequence"/>
</dbReference>
<dbReference type="PROSITE" id="PS00630">
    <property type="entry name" value="IMP_2"/>
    <property type="match status" value="1"/>
</dbReference>
<evidence type="ECO:0000256" key="5">
    <source>
        <dbReference type="ARBA" id="ARBA00044554"/>
    </source>
</evidence>
<dbReference type="PANTHER" id="PTHR43028">
    <property type="entry name" value="3'(2'),5'-BISPHOSPHATE NUCLEOTIDASE 1"/>
    <property type="match status" value="1"/>
</dbReference>
<dbReference type="GO" id="GO:0008441">
    <property type="term" value="F:3'(2'),5'-bisphosphate nucleotidase activity"/>
    <property type="evidence" value="ECO:0007669"/>
    <property type="project" value="UniProtKB-EC"/>
</dbReference>
<evidence type="ECO:0000313" key="8">
    <source>
        <dbReference type="Proteomes" id="UP000784294"/>
    </source>
</evidence>
<dbReference type="EMBL" id="CAAALY010051758">
    <property type="protein sequence ID" value="VEL21520.1"/>
    <property type="molecule type" value="Genomic_DNA"/>
</dbReference>
<dbReference type="Gene3D" id="3.40.190.80">
    <property type="match status" value="1"/>
</dbReference>
<gene>
    <name evidence="7" type="ORF">PXEA_LOCUS14960</name>
</gene>
<evidence type="ECO:0000256" key="6">
    <source>
        <dbReference type="PIRSR" id="PIRSR600760-2"/>
    </source>
</evidence>
<evidence type="ECO:0000256" key="1">
    <source>
        <dbReference type="ARBA" id="ARBA00009759"/>
    </source>
</evidence>
<name>A0A3S5BWB7_9PLAT</name>
<organism evidence="7 8">
    <name type="scientific">Protopolystoma xenopodis</name>
    <dbReference type="NCBI Taxonomy" id="117903"/>
    <lineage>
        <taxon>Eukaryota</taxon>
        <taxon>Metazoa</taxon>
        <taxon>Spiralia</taxon>
        <taxon>Lophotrochozoa</taxon>
        <taxon>Platyhelminthes</taxon>
        <taxon>Monogenea</taxon>
        <taxon>Polyopisthocotylea</taxon>
        <taxon>Polystomatidea</taxon>
        <taxon>Polystomatidae</taxon>
        <taxon>Protopolystoma</taxon>
    </lineage>
</organism>
<dbReference type="AlphaFoldDB" id="A0A3S5BWB7"/>
<sequence length="107" mass="11631">MTKLRKQGQVLRLGGCGYKVLSLLEGRAHAYLFASPGCKKWDTCAPEALLKASGGRLTDLTGKPYSYFSDVKHGNDLGVLATPCASWHNAYVDCLRNSGIIDELTQI</sequence>
<comment type="similarity">
    <text evidence="1">Belongs to the inositol monophosphatase superfamily.</text>
</comment>
<dbReference type="GO" id="GO:0046872">
    <property type="term" value="F:metal ion binding"/>
    <property type="evidence" value="ECO:0007669"/>
    <property type="project" value="UniProtKB-KW"/>
</dbReference>
<dbReference type="EC" id="3.1.3.7" evidence="2"/>
<evidence type="ECO:0000256" key="3">
    <source>
        <dbReference type="ARBA" id="ARBA00040342"/>
    </source>
</evidence>
<dbReference type="GO" id="GO:0046854">
    <property type="term" value="P:phosphatidylinositol phosphate biosynthetic process"/>
    <property type="evidence" value="ECO:0007669"/>
    <property type="project" value="InterPro"/>
</dbReference>
<accession>A0A3S5BWB7</accession>
<comment type="cofactor">
    <cofactor evidence="6">
        <name>Mg(2+)</name>
        <dbReference type="ChEBI" id="CHEBI:18420"/>
    </cofactor>
</comment>
<evidence type="ECO:0000256" key="2">
    <source>
        <dbReference type="ARBA" id="ARBA00012633"/>
    </source>
</evidence>
<protein>
    <recommendedName>
        <fullName evidence="3">3'(2'),5'-bisphosphate nucleotidase 1</fullName>
        <ecNumber evidence="2">3.1.3.7</ecNumber>
    </recommendedName>
    <alternativeName>
        <fullName evidence="4">Bisphosphate 3'-nucleotidase 1</fullName>
    </alternativeName>
    <alternativeName>
        <fullName evidence="5">Inositol-polyphosphate 1-phosphatase</fullName>
    </alternativeName>
</protein>
<dbReference type="PANTHER" id="PTHR43028:SF5">
    <property type="entry name" value="3'(2'),5'-BISPHOSPHATE NUCLEOTIDASE 1"/>
    <property type="match status" value="1"/>
</dbReference>
<proteinExistence type="inferred from homology"/>
<dbReference type="InterPro" id="IPR020550">
    <property type="entry name" value="Inositol_monophosphatase_CS"/>
</dbReference>
<reference evidence="7" key="1">
    <citation type="submission" date="2018-11" db="EMBL/GenBank/DDBJ databases">
        <authorList>
            <consortium name="Pathogen Informatics"/>
        </authorList>
    </citation>
    <scope>NUCLEOTIDE SEQUENCE</scope>
</reference>
<keyword evidence="6" id="KW-0460">Magnesium</keyword>
<dbReference type="InterPro" id="IPR050725">
    <property type="entry name" value="CysQ/Inositol_MonoPase"/>
</dbReference>
<feature type="binding site" evidence="6">
    <location>
        <position position="42"/>
    </location>
    <ligand>
        <name>Mg(2+)</name>
        <dbReference type="ChEBI" id="CHEBI:18420"/>
        <label>1</label>
        <note>catalytic</note>
    </ligand>
</feature>
<dbReference type="InterPro" id="IPR000760">
    <property type="entry name" value="Inositol_monophosphatase-like"/>
</dbReference>
<keyword evidence="8" id="KW-1185">Reference proteome</keyword>
<evidence type="ECO:0000256" key="4">
    <source>
        <dbReference type="ARBA" id="ARBA00041815"/>
    </source>
</evidence>